<gene>
    <name evidence="2" type="ORF">GGE31_002955</name>
    <name evidence="1" type="ORF">GGE33_003098</name>
    <name evidence="3" type="ORF">GGE35_002896</name>
</gene>
<evidence type="ECO:0000313" key="6">
    <source>
        <dbReference type="Proteomes" id="UP000576087"/>
    </source>
</evidence>
<dbReference type="AlphaFoldDB" id="A0A7W6WQP2"/>
<proteinExistence type="predicted"/>
<reference evidence="4 5" key="1">
    <citation type="submission" date="2020-08" db="EMBL/GenBank/DDBJ databases">
        <title>Genomic Encyclopedia of Type Strains, Phase IV (KMG-V): Genome sequencing to study the core and pangenomes of soil and plant-associated prokaryotes.</title>
        <authorList>
            <person name="Whitman W."/>
        </authorList>
    </citation>
    <scope>NUCLEOTIDE SEQUENCE [LARGE SCALE GENOMIC DNA]</scope>
    <source>
        <strain evidence="2 5">SEMIA 444</strain>
        <strain evidence="1 4">SEMIA 448</strain>
        <strain evidence="3 6">SEMIA 452</strain>
    </source>
</reference>
<organism evidence="1 4">
    <name type="scientific">Aliirhizobium cellulosilyticum</name>
    <dbReference type="NCBI Taxonomy" id="393664"/>
    <lineage>
        <taxon>Bacteria</taxon>
        <taxon>Pseudomonadati</taxon>
        <taxon>Pseudomonadota</taxon>
        <taxon>Alphaproteobacteria</taxon>
        <taxon>Hyphomicrobiales</taxon>
        <taxon>Rhizobiaceae</taxon>
        <taxon>Aliirhizobium</taxon>
    </lineage>
</organism>
<evidence type="ECO:0000313" key="1">
    <source>
        <dbReference type="EMBL" id="MBB4349336.1"/>
    </source>
</evidence>
<evidence type="ECO:0000313" key="5">
    <source>
        <dbReference type="Proteomes" id="UP000524535"/>
    </source>
</evidence>
<dbReference type="RefSeq" id="WP_183824414.1">
    <property type="nucleotide sequence ID" value="NZ_JACIGW010000003.1"/>
</dbReference>
<dbReference type="Proteomes" id="UP000520770">
    <property type="component" value="Unassembled WGS sequence"/>
</dbReference>
<dbReference type="EMBL" id="JACIGY010000003">
    <property type="protein sequence ID" value="MBB4412442.1"/>
    <property type="molecule type" value="Genomic_DNA"/>
</dbReference>
<evidence type="ECO:0000313" key="2">
    <source>
        <dbReference type="EMBL" id="MBB4412442.1"/>
    </source>
</evidence>
<comment type="caution">
    <text evidence="1">The sequence shown here is derived from an EMBL/GenBank/DDBJ whole genome shotgun (WGS) entry which is preliminary data.</text>
</comment>
<name>A0A7W6WQP2_9HYPH</name>
<dbReference type="EMBL" id="JACIHM010000003">
    <property type="protein sequence ID" value="MBB4447074.1"/>
    <property type="molecule type" value="Genomic_DNA"/>
</dbReference>
<sequence length="78" mass="9084">MSADKRRALFNSLRQKMIDAGLGFESDPSFENAVEQWIDGELPIAELRNEYLNLLVSREDIRRLEQKARRPLRSPKTP</sequence>
<dbReference type="EMBL" id="JACIGW010000003">
    <property type="protein sequence ID" value="MBB4349336.1"/>
    <property type="molecule type" value="Genomic_DNA"/>
</dbReference>
<accession>A0A7W6WQP2</accession>
<dbReference type="Proteomes" id="UP000576087">
    <property type="component" value="Unassembled WGS sequence"/>
</dbReference>
<evidence type="ECO:0008006" key="7">
    <source>
        <dbReference type="Google" id="ProtNLM"/>
    </source>
</evidence>
<evidence type="ECO:0000313" key="3">
    <source>
        <dbReference type="EMBL" id="MBB4447074.1"/>
    </source>
</evidence>
<dbReference type="Proteomes" id="UP000524535">
    <property type="component" value="Unassembled WGS sequence"/>
</dbReference>
<keyword evidence="5" id="KW-1185">Reference proteome</keyword>
<evidence type="ECO:0000313" key="4">
    <source>
        <dbReference type="Proteomes" id="UP000520770"/>
    </source>
</evidence>
<protein>
    <recommendedName>
        <fullName evidence="7">Antitoxin VbhA domain-containing protein</fullName>
    </recommendedName>
</protein>